<comment type="catalytic activity">
    <reaction evidence="1">
        <text>a 1,2-diacyl-sn-glycero-3-phosphocholine + H2O = a 1,2-diacyl-sn-glycero-3-phosphate + choline + H(+)</text>
        <dbReference type="Rhea" id="RHEA:14445"/>
        <dbReference type="ChEBI" id="CHEBI:15354"/>
        <dbReference type="ChEBI" id="CHEBI:15377"/>
        <dbReference type="ChEBI" id="CHEBI:15378"/>
        <dbReference type="ChEBI" id="CHEBI:57643"/>
        <dbReference type="ChEBI" id="CHEBI:58608"/>
        <dbReference type="EC" id="3.1.4.4"/>
    </reaction>
</comment>
<name>A0ABS4GNR0_9BACL</name>
<dbReference type="Proteomes" id="UP001519343">
    <property type="component" value="Unassembled WGS sequence"/>
</dbReference>
<keyword evidence="6" id="KW-0443">Lipid metabolism</keyword>
<reference evidence="9 10" key="1">
    <citation type="submission" date="2021-03" db="EMBL/GenBank/DDBJ databases">
        <title>Genomic Encyclopedia of Type Strains, Phase IV (KMG-IV): sequencing the most valuable type-strain genomes for metagenomic binning, comparative biology and taxonomic classification.</title>
        <authorList>
            <person name="Goeker M."/>
        </authorList>
    </citation>
    <scope>NUCLEOTIDE SEQUENCE [LARGE SCALE GENOMIC DNA]</scope>
    <source>
        <strain evidence="9 10">DSM 24738</strain>
    </source>
</reference>
<evidence type="ECO:0000256" key="4">
    <source>
        <dbReference type="ARBA" id="ARBA00022801"/>
    </source>
</evidence>
<organism evidence="9 10">
    <name type="scientific">Ammoniphilus resinae</name>
    <dbReference type="NCBI Taxonomy" id="861532"/>
    <lineage>
        <taxon>Bacteria</taxon>
        <taxon>Bacillati</taxon>
        <taxon>Bacillota</taxon>
        <taxon>Bacilli</taxon>
        <taxon>Bacillales</taxon>
        <taxon>Paenibacillaceae</taxon>
        <taxon>Aneurinibacillus group</taxon>
        <taxon>Ammoniphilus</taxon>
    </lineage>
</organism>
<accession>A0ABS4GNR0</accession>
<dbReference type="PROSITE" id="PS51257">
    <property type="entry name" value="PROKAR_LIPOPROTEIN"/>
    <property type="match status" value="1"/>
</dbReference>
<evidence type="ECO:0000313" key="10">
    <source>
        <dbReference type="Proteomes" id="UP001519343"/>
    </source>
</evidence>
<feature type="signal peptide" evidence="7">
    <location>
        <begin position="1"/>
        <end position="22"/>
    </location>
</feature>
<dbReference type="PANTHER" id="PTHR43856:SF1">
    <property type="entry name" value="MITOCHONDRIAL CARDIOLIPIN HYDROLASE"/>
    <property type="match status" value="1"/>
</dbReference>
<keyword evidence="5" id="KW-0442">Lipid degradation</keyword>
<evidence type="ECO:0000256" key="6">
    <source>
        <dbReference type="ARBA" id="ARBA00023098"/>
    </source>
</evidence>
<sequence>MKITIVSCLTLLLLLGCSSQNTDNTANLLNKAIEVGSNVAAANVAKDIVDNALDKAVTTVVDKAKESMTSKEPSSSSSPAKLEWAFTKSGQKPEQLLIGTIGEAKSTLDIAIYSITHPDIVKAILNAKKRNVDIRIISDKQQSGGVAQKQALKC</sequence>
<evidence type="ECO:0000256" key="7">
    <source>
        <dbReference type="SAM" id="SignalP"/>
    </source>
</evidence>
<evidence type="ECO:0000256" key="1">
    <source>
        <dbReference type="ARBA" id="ARBA00000798"/>
    </source>
</evidence>
<feature type="chain" id="PRO_5047329928" description="phospholipase D" evidence="7">
    <location>
        <begin position="23"/>
        <end position="154"/>
    </location>
</feature>
<evidence type="ECO:0000313" key="9">
    <source>
        <dbReference type="EMBL" id="MBP1931884.1"/>
    </source>
</evidence>
<dbReference type="EC" id="3.1.4.4" evidence="3"/>
<keyword evidence="4" id="KW-0378">Hydrolase</keyword>
<dbReference type="InterPro" id="IPR051406">
    <property type="entry name" value="PLD_domain"/>
</dbReference>
<evidence type="ECO:0000259" key="8">
    <source>
        <dbReference type="Pfam" id="PF13091"/>
    </source>
</evidence>
<proteinExistence type="inferred from homology"/>
<feature type="domain" description="Phospholipase D-like" evidence="8">
    <location>
        <begin position="97"/>
        <end position="145"/>
    </location>
</feature>
<dbReference type="InterPro" id="IPR025202">
    <property type="entry name" value="PLD-like_dom"/>
</dbReference>
<evidence type="ECO:0000256" key="5">
    <source>
        <dbReference type="ARBA" id="ARBA00022963"/>
    </source>
</evidence>
<comment type="similarity">
    <text evidence="2">Belongs to the phospholipase D family.</text>
</comment>
<dbReference type="SUPFAM" id="SSF56024">
    <property type="entry name" value="Phospholipase D/nuclease"/>
    <property type="match status" value="1"/>
</dbReference>
<protein>
    <recommendedName>
        <fullName evidence="3">phospholipase D</fullName>
        <ecNumber evidence="3">3.1.4.4</ecNumber>
    </recommendedName>
</protein>
<dbReference type="Pfam" id="PF13091">
    <property type="entry name" value="PLDc_2"/>
    <property type="match status" value="1"/>
</dbReference>
<dbReference type="RefSeq" id="WP_280922189.1">
    <property type="nucleotide sequence ID" value="NZ_JAGGKT010000004.1"/>
</dbReference>
<dbReference type="EMBL" id="JAGGKT010000004">
    <property type="protein sequence ID" value="MBP1931884.1"/>
    <property type="molecule type" value="Genomic_DNA"/>
</dbReference>
<dbReference type="PANTHER" id="PTHR43856">
    <property type="entry name" value="CARDIOLIPIN HYDROLASE"/>
    <property type="match status" value="1"/>
</dbReference>
<keyword evidence="7" id="KW-0732">Signal</keyword>
<evidence type="ECO:0000256" key="3">
    <source>
        <dbReference type="ARBA" id="ARBA00012027"/>
    </source>
</evidence>
<keyword evidence="10" id="KW-1185">Reference proteome</keyword>
<gene>
    <name evidence="9" type="ORF">J2Z37_001885</name>
</gene>
<comment type="caution">
    <text evidence="9">The sequence shown here is derived from an EMBL/GenBank/DDBJ whole genome shotgun (WGS) entry which is preliminary data.</text>
</comment>
<dbReference type="Gene3D" id="3.30.870.10">
    <property type="entry name" value="Endonuclease Chain A"/>
    <property type="match status" value="1"/>
</dbReference>
<evidence type="ECO:0000256" key="2">
    <source>
        <dbReference type="ARBA" id="ARBA00008664"/>
    </source>
</evidence>